<evidence type="ECO:0000313" key="2">
    <source>
        <dbReference type="Proteomes" id="UP001234297"/>
    </source>
</evidence>
<organism evidence="1 2">
    <name type="scientific">Persea americana</name>
    <name type="common">Avocado</name>
    <dbReference type="NCBI Taxonomy" id="3435"/>
    <lineage>
        <taxon>Eukaryota</taxon>
        <taxon>Viridiplantae</taxon>
        <taxon>Streptophyta</taxon>
        <taxon>Embryophyta</taxon>
        <taxon>Tracheophyta</taxon>
        <taxon>Spermatophyta</taxon>
        <taxon>Magnoliopsida</taxon>
        <taxon>Magnoliidae</taxon>
        <taxon>Laurales</taxon>
        <taxon>Lauraceae</taxon>
        <taxon>Persea</taxon>
    </lineage>
</organism>
<dbReference type="EMBL" id="CM056811">
    <property type="protein sequence ID" value="KAJ8636483.1"/>
    <property type="molecule type" value="Genomic_DNA"/>
</dbReference>
<accession>A0ACC2LTF2</accession>
<evidence type="ECO:0000313" key="1">
    <source>
        <dbReference type="EMBL" id="KAJ8636483.1"/>
    </source>
</evidence>
<proteinExistence type="predicted"/>
<reference evidence="1 2" key="1">
    <citation type="journal article" date="2022" name="Hortic Res">
        <title>A haplotype resolved chromosomal level avocado genome allows analysis of novel avocado genes.</title>
        <authorList>
            <person name="Nath O."/>
            <person name="Fletcher S.J."/>
            <person name="Hayward A."/>
            <person name="Shaw L.M."/>
            <person name="Masouleh A.K."/>
            <person name="Furtado A."/>
            <person name="Henry R.J."/>
            <person name="Mitter N."/>
        </authorList>
    </citation>
    <scope>NUCLEOTIDE SEQUENCE [LARGE SCALE GENOMIC DNA]</scope>
    <source>
        <strain evidence="2">cv. Hass</strain>
    </source>
</reference>
<dbReference type="Proteomes" id="UP001234297">
    <property type="component" value="Chromosome 3"/>
</dbReference>
<protein>
    <submittedName>
        <fullName evidence="1">Uncharacterized protein</fullName>
    </submittedName>
</protein>
<sequence length="92" mass="10898">MHACCIERMQSNSKINRYSSIDSLHLFSSDLILFSVVRTDVPRHFLCRIYDFVSNYLLKESLISLVRKFLLCSTFWLLRESDILLNLILLIR</sequence>
<gene>
    <name evidence="1" type="ORF">MRB53_010750</name>
</gene>
<name>A0ACC2LTF2_PERAE</name>
<comment type="caution">
    <text evidence="1">The sequence shown here is derived from an EMBL/GenBank/DDBJ whole genome shotgun (WGS) entry which is preliminary data.</text>
</comment>
<keyword evidence="2" id="KW-1185">Reference proteome</keyword>